<feature type="domain" description="CxC5 like cysteine cluster associated with KDZ" evidence="1">
    <location>
        <begin position="99"/>
        <end position="212"/>
    </location>
</feature>
<protein>
    <recommendedName>
        <fullName evidence="1">CxC5 like cysteine cluster associated with KDZ domain-containing protein</fullName>
    </recommendedName>
</protein>
<dbReference type="Proteomes" id="UP001218218">
    <property type="component" value="Unassembled WGS sequence"/>
</dbReference>
<reference evidence="2" key="1">
    <citation type="submission" date="2023-03" db="EMBL/GenBank/DDBJ databases">
        <title>Massive genome expansion in bonnet fungi (Mycena s.s.) driven by repeated elements and novel gene families across ecological guilds.</title>
        <authorList>
            <consortium name="Lawrence Berkeley National Laboratory"/>
            <person name="Harder C.B."/>
            <person name="Miyauchi S."/>
            <person name="Viragh M."/>
            <person name="Kuo A."/>
            <person name="Thoen E."/>
            <person name="Andreopoulos B."/>
            <person name="Lu D."/>
            <person name="Skrede I."/>
            <person name="Drula E."/>
            <person name="Henrissat B."/>
            <person name="Morin E."/>
            <person name="Kohler A."/>
            <person name="Barry K."/>
            <person name="LaButti K."/>
            <person name="Morin E."/>
            <person name="Salamov A."/>
            <person name="Lipzen A."/>
            <person name="Mereny Z."/>
            <person name="Hegedus B."/>
            <person name="Baldrian P."/>
            <person name="Stursova M."/>
            <person name="Weitz H."/>
            <person name="Taylor A."/>
            <person name="Grigoriev I.V."/>
            <person name="Nagy L.G."/>
            <person name="Martin F."/>
            <person name="Kauserud H."/>
        </authorList>
    </citation>
    <scope>NUCLEOTIDE SEQUENCE</scope>
    <source>
        <strain evidence="2">CBHHK002</strain>
    </source>
</reference>
<dbReference type="AlphaFoldDB" id="A0AAD7ACL2"/>
<keyword evidence="3" id="KW-1185">Reference proteome</keyword>
<dbReference type="EMBL" id="JARIHO010000009">
    <property type="protein sequence ID" value="KAJ7355265.1"/>
    <property type="molecule type" value="Genomic_DNA"/>
</dbReference>
<sequence length="220" mass="25185">MPLSLSKASQFVKIVSLLKPLLSWYQPSYVCGPPTSLPLKFHDFLRLALDLNDKEIKQAWSDLGNDAWAQEMPAVEELSARTKYMAVFLQHGLSRDIGVFSLEPLSRTCIDSACAQQLCADPSQLRDKELVEPLTVKITVYTKEFGSVPRFSTSRYCRHCHTRYHPNYYVHSDATLQTYYRDNLRYLQISGHCYVDINLCELFSIMMVTSCVPPPHQITL</sequence>
<gene>
    <name evidence="2" type="ORF">DFH08DRAFT_954764</name>
</gene>
<name>A0AAD7ACL2_9AGAR</name>
<proteinExistence type="predicted"/>
<evidence type="ECO:0000313" key="2">
    <source>
        <dbReference type="EMBL" id="KAJ7355265.1"/>
    </source>
</evidence>
<organism evidence="2 3">
    <name type="scientific">Mycena albidolilacea</name>
    <dbReference type="NCBI Taxonomy" id="1033008"/>
    <lineage>
        <taxon>Eukaryota</taxon>
        <taxon>Fungi</taxon>
        <taxon>Dikarya</taxon>
        <taxon>Basidiomycota</taxon>
        <taxon>Agaricomycotina</taxon>
        <taxon>Agaricomycetes</taxon>
        <taxon>Agaricomycetidae</taxon>
        <taxon>Agaricales</taxon>
        <taxon>Marasmiineae</taxon>
        <taxon>Mycenaceae</taxon>
        <taxon>Mycena</taxon>
    </lineage>
</organism>
<comment type="caution">
    <text evidence="2">The sequence shown here is derived from an EMBL/GenBank/DDBJ whole genome shotgun (WGS) entry which is preliminary data.</text>
</comment>
<evidence type="ECO:0000313" key="3">
    <source>
        <dbReference type="Proteomes" id="UP001218218"/>
    </source>
</evidence>
<dbReference type="InterPro" id="IPR041539">
    <property type="entry name" value="CxC5"/>
</dbReference>
<evidence type="ECO:0000259" key="1">
    <source>
        <dbReference type="Pfam" id="PF18718"/>
    </source>
</evidence>
<dbReference type="Pfam" id="PF18718">
    <property type="entry name" value="CxC5"/>
    <property type="match status" value="1"/>
</dbReference>
<accession>A0AAD7ACL2</accession>